<dbReference type="RefSeq" id="WP_075664511.1">
    <property type="nucleotide sequence ID" value="NZ_CP009247.1"/>
</dbReference>
<dbReference type="GO" id="GO:0005975">
    <property type="term" value="P:carbohydrate metabolic process"/>
    <property type="evidence" value="ECO:0007669"/>
    <property type="project" value="InterPro"/>
</dbReference>
<evidence type="ECO:0000313" key="2">
    <source>
        <dbReference type="EMBL" id="APT89516.1"/>
    </source>
</evidence>
<organism evidence="2 3">
    <name type="scientific">Corynebacterium frankenforstense DSM 45800</name>
    <dbReference type="NCBI Taxonomy" id="1437875"/>
    <lineage>
        <taxon>Bacteria</taxon>
        <taxon>Bacillati</taxon>
        <taxon>Actinomycetota</taxon>
        <taxon>Actinomycetes</taxon>
        <taxon>Mycobacteriales</taxon>
        <taxon>Corynebacteriaceae</taxon>
        <taxon>Corynebacterium</taxon>
    </lineage>
</organism>
<dbReference type="AlphaFoldDB" id="A0A1L7CUG4"/>
<dbReference type="InterPro" id="IPR011330">
    <property type="entry name" value="Glyco_hydro/deAcase_b/a-brl"/>
</dbReference>
<feature type="compositionally biased region" description="Low complexity" evidence="1">
    <location>
        <begin position="152"/>
        <end position="162"/>
    </location>
</feature>
<dbReference type="SUPFAM" id="SSF88713">
    <property type="entry name" value="Glycoside hydrolase/deacetylase"/>
    <property type="match status" value="1"/>
</dbReference>
<dbReference type="OrthoDB" id="5242819at2"/>
<evidence type="ECO:0000313" key="3">
    <source>
        <dbReference type="Proteomes" id="UP000185434"/>
    </source>
</evidence>
<protein>
    <submittedName>
        <fullName evidence="2">Deacetylase</fullName>
    </submittedName>
</protein>
<dbReference type="Pfam" id="PF10096">
    <property type="entry name" value="DUF2334"/>
    <property type="match status" value="1"/>
</dbReference>
<accession>A0A1L7CUG4</accession>
<gene>
    <name evidence="2" type="ORF">CFRA_10040</name>
</gene>
<dbReference type="KEGG" id="cfk:CFRA_10040"/>
<dbReference type="Gene3D" id="3.20.20.370">
    <property type="entry name" value="Glycoside hydrolase/deacetylase"/>
    <property type="match status" value="1"/>
</dbReference>
<dbReference type="STRING" id="1437875.CFRA_10040"/>
<sequence>MNGRLLVSISSIFRDTLPAAARTLADLDAEGLTTSLLIAPHIDGDWHLAKDPETLDWVRAERDAGRAILLNGFDQAVQGRRAEFDHLPAHEARLRLKGATRQMASLGVVTDLFAPPRWRLSPGTLEVADEFGFRLIGSTRGVYLREPDPADPDASAGGPDDGNSAEPDENDKNDAGPWRLVSSRNLSVGEGFGSPGWWRRNIIKAARRGARKGNTIRLSASARNLSEQKVARDFVAAAVAAAEGGARPASYAELTAQAPSN</sequence>
<name>A0A1L7CUG4_9CORY</name>
<dbReference type="InterPro" id="IPR018763">
    <property type="entry name" value="DUF2334"/>
</dbReference>
<dbReference type="Proteomes" id="UP000185434">
    <property type="component" value="Chromosome"/>
</dbReference>
<evidence type="ECO:0000256" key="1">
    <source>
        <dbReference type="SAM" id="MobiDB-lite"/>
    </source>
</evidence>
<dbReference type="EMBL" id="CP009247">
    <property type="protein sequence ID" value="APT89516.1"/>
    <property type="molecule type" value="Genomic_DNA"/>
</dbReference>
<feature type="region of interest" description="Disordered" evidence="1">
    <location>
        <begin position="144"/>
        <end position="179"/>
    </location>
</feature>
<reference evidence="2 3" key="1">
    <citation type="submission" date="2014-08" db="EMBL/GenBank/DDBJ databases">
        <title>Complete genome sequence of Corynebacterium frankenforstense ST18(T) (=DSM 45800(T)), isolated from raw cow milk.</title>
        <authorList>
            <person name="Ruckert C."/>
            <person name="Albersmeier A."/>
            <person name="Winkler A."/>
            <person name="Lipski A."/>
            <person name="Kalinowski J."/>
        </authorList>
    </citation>
    <scope>NUCLEOTIDE SEQUENCE [LARGE SCALE GENOMIC DNA]</scope>
    <source>
        <strain evidence="2 3">ST18</strain>
    </source>
</reference>
<proteinExistence type="predicted"/>
<keyword evidence="3" id="KW-1185">Reference proteome</keyword>